<name>A0A7Y8D372_PSEPU</name>
<dbReference type="RefSeq" id="WP_177010969.1">
    <property type="nucleotide sequence ID" value="NZ_JACARV010000075.1"/>
</dbReference>
<reference evidence="1 2" key="1">
    <citation type="submission" date="2020-04" db="EMBL/GenBank/DDBJ databases">
        <title>Molecular characterization of pseudomonads from Agaricus bisporus reveal novel blotch 2 pathogens in Western Europe.</title>
        <authorList>
            <person name="Taparia T."/>
            <person name="Krijger M."/>
            <person name="Haynes E."/>
            <person name="Elpinstone J.G."/>
            <person name="Noble R."/>
            <person name="Van Der Wolf J."/>
        </authorList>
    </citation>
    <scope>NUCLEOTIDE SEQUENCE [LARGE SCALE GENOMIC DNA]</scope>
    <source>
        <strain evidence="1 2">P7765</strain>
    </source>
</reference>
<sequence length="96" mass="10914">MTFAEQLNVFLTSPASRMQLVTLRAIWRDRYVRGRLTCKGEQGVIYERLCEHLKATNPALVSFIDSIATTTNMHLDAVLMVPMQIPLTRQPITLPL</sequence>
<protein>
    <submittedName>
        <fullName evidence="1">Uncharacterized protein</fullName>
    </submittedName>
</protein>
<gene>
    <name evidence="1" type="ORF">HX798_22305</name>
</gene>
<evidence type="ECO:0000313" key="2">
    <source>
        <dbReference type="Proteomes" id="UP000542695"/>
    </source>
</evidence>
<accession>A0A7Y8D372</accession>
<proteinExistence type="predicted"/>
<dbReference type="AlphaFoldDB" id="A0A7Y8D372"/>
<dbReference type="EMBL" id="JACARV010000075">
    <property type="protein sequence ID" value="NWC83000.1"/>
    <property type="molecule type" value="Genomic_DNA"/>
</dbReference>
<comment type="caution">
    <text evidence="1">The sequence shown here is derived from an EMBL/GenBank/DDBJ whole genome shotgun (WGS) entry which is preliminary data.</text>
</comment>
<organism evidence="1 2">
    <name type="scientific">Pseudomonas putida</name>
    <name type="common">Arthrobacter siderocapsulatus</name>
    <dbReference type="NCBI Taxonomy" id="303"/>
    <lineage>
        <taxon>Bacteria</taxon>
        <taxon>Pseudomonadati</taxon>
        <taxon>Pseudomonadota</taxon>
        <taxon>Gammaproteobacteria</taxon>
        <taxon>Pseudomonadales</taxon>
        <taxon>Pseudomonadaceae</taxon>
        <taxon>Pseudomonas</taxon>
    </lineage>
</organism>
<evidence type="ECO:0000313" key="1">
    <source>
        <dbReference type="EMBL" id="NWC83000.1"/>
    </source>
</evidence>
<dbReference type="Proteomes" id="UP000542695">
    <property type="component" value="Unassembled WGS sequence"/>
</dbReference>